<name>A0A2P6MZ97_9EUKA</name>
<comment type="caution">
    <text evidence="2">The sequence shown here is derived from an EMBL/GenBank/DDBJ whole genome shotgun (WGS) entry which is preliminary data.</text>
</comment>
<feature type="signal peptide" evidence="1">
    <location>
        <begin position="1"/>
        <end position="15"/>
    </location>
</feature>
<gene>
    <name evidence="2" type="ORF">PROFUN_14562</name>
</gene>
<accession>A0A2P6MZ97</accession>
<feature type="chain" id="PRO_5015122712" evidence="1">
    <location>
        <begin position="16"/>
        <end position="59"/>
    </location>
</feature>
<organism evidence="2 3">
    <name type="scientific">Planoprotostelium fungivorum</name>
    <dbReference type="NCBI Taxonomy" id="1890364"/>
    <lineage>
        <taxon>Eukaryota</taxon>
        <taxon>Amoebozoa</taxon>
        <taxon>Evosea</taxon>
        <taxon>Variosea</taxon>
        <taxon>Cavosteliida</taxon>
        <taxon>Cavosteliaceae</taxon>
        <taxon>Planoprotostelium</taxon>
    </lineage>
</organism>
<evidence type="ECO:0000313" key="3">
    <source>
        <dbReference type="Proteomes" id="UP000241769"/>
    </source>
</evidence>
<keyword evidence="3" id="KW-1185">Reference proteome</keyword>
<evidence type="ECO:0000313" key="2">
    <source>
        <dbReference type="EMBL" id="PRP77028.1"/>
    </source>
</evidence>
<dbReference type="EMBL" id="MDYQ01000285">
    <property type="protein sequence ID" value="PRP77028.1"/>
    <property type="molecule type" value="Genomic_DNA"/>
</dbReference>
<proteinExistence type="predicted"/>
<sequence>MANLLVSWWFIPLLARLAPRTPNLSFSRSRSQSLAEADEALDNYNLRKALDSLLEALKV</sequence>
<dbReference type="InParanoid" id="A0A2P6MZ97"/>
<evidence type="ECO:0000256" key="1">
    <source>
        <dbReference type="SAM" id="SignalP"/>
    </source>
</evidence>
<keyword evidence="1" id="KW-0732">Signal</keyword>
<dbReference type="Proteomes" id="UP000241769">
    <property type="component" value="Unassembled WGS sequence"/>
</dbReference>
<protein>
    <submittedName>
        <fullName evidence="2">Uncharacterized protein</fullName>
    </submittedName>
</protein>
<dbReference type="AlphaFoldDB" id="A0A2P6MZ97"/>
<reference evidence="2 3" key="1">
    <citation type="journal article" date="2018" name="Genome Biol. Evol.">
        <title>Multiple Roots of Fruiting Body Formation in Amoebozoa.</title>
        <authorList>
            <person name="Hillmann F."/>
            <person name="Forbes G."/>
            <person name="Novohradska S."/>
            <person name="Ferling I."/>
            <person name="Riege K."/>
            <person name="Groth M."/>
            <person name="Westermann M."/>
            <person name="Marz M."/>
            <person name="Spaller T."/>
            <person name="Winckler T."/>
            <person name="Schaap P."/>
            <person name="Glockner G."/>
        </authorList>
    </citation>
    <scope>NUCLEOTIDE SEQUENCE [LARGE SCALE GENOMIC DNA]</scope>
    <source>
        <strain evidence="2 3">Jena</strain>
    </source>
</reference>